<dbReference type="AlphaFoldDB" id="A0A5C4J7N0"/>
<dbReference type="GO" id="GO:0016020">
    <property type="term" value="C:membrane"/>
    <property type="evidence" value="ECO:0007669"/>
    <property type="project" value="UniProtKB-SubCell"/>
</dbReference>
<dbReference type="InterPro" id="IPR037185">
    <property type="entry name" value="EmrE-like"/>
</dbReference>
<feature type="transmembrane region" description="Helical" evidence="7">
    <location>
        <begin position="148"/>
        <end position="168"/>
    </location>
</feature>
<feature type="transmembrane region" description="Helical" evidence="7">
    <location>
        <begin position="93"/>
        <end position="111"/>
    </location>
</feature>
<feature type="transmembrane region" description="Helical" evidence="7">
    <location>
        <begin position="296"/>
        <end position="316"/>
    </location>
</feature>
<dbReference type="EMBL" id="VCKW01000129">
    <property type="protein sequence ID" value="TMQ94564.1"/>
    <property type="molecule type" value="Genomic_DNA"/>
</dbReference>
<dbReference type="RefSeq" id="WP_138647343.1">
    <property type="nucleotide sequence ID" value="NZ_VCKW01000129.1"/>
</dbReference>
<dbReference type="InterPro" id="IPR000620">
    <property type="entry name" value="EamA_dom"/>
</dbReference>
<evidence type="ECO:0000313" key="9">
    <source>
        <dbReference type="EMBL" id="TMQ94564.1"/>
    </source>
</evidence>
<evidence type="ECO:0000256" key="3">
    <source>
        <dbReference type="ARBA" id="ARBA00022692"/>
    </source>
</evidence>
<feature type="transmembrane region" description="Helical" evidence="7">
    <location>
        <begin position="117"/>
        <end position="139"/>
    </location>
</feature>
<evidence type="ECO:0000256" key="6">
    <source>
        <dbReference type="SAM" id="MobiDB-lite"/>
    </source>
</evidence>
<feature type="transmembrane region" description="Helical" evidence="7">
    <location>
        <begin position="53"/>
        <end position="72"/>
    </location>
</feature>
<evidence type="ECO:0000256" key="7">
    <source>
        <dbReference type="SAM" id="Phobius"/>
    </source>
</evidence>
<dbReference type="SUPFAM" id="SSF103481">
    <property type="entry name" value="Multidrug resistance efflux transporter EmrE"/>
    <property type="match status" value="2"/>
</dbReference>
<gene>
    <name evidence="9" type="ORF">ETD83_23665</name>
</gene>
<feature type="transmembrane region" description="Helical" evidence="7">
    <location>
        <begin position="271"/>
        <end position="290"/>
    </location>
</feature>
<dbReference type="InterPro" id="IPR050638">
    <property type="entry name" value="AA-Vitamin_Transporters"/>
</dbReference>
<protein>
    <submittedName>
        <fullName evidence="9">EamA family transporter</fullName>
    </submittedName>
</protein>
<dbReference type="OrthoDB" id="9787117at2"/>
<comment type="similarity">
    <text evidence="2">Belongs to the EamA transporter family.</text>
</comment>
<proteinExistence type="inferred from homology"/>
<dbReference type="Pfam" id="PF00892">
    <property type="entry name" value="EamA"/>
    <property type="match status" value="2"/>
</dbReference>
<dbReference type="Proteomes" id="UP000309174">
    <property type="component" value="Unassembled WGS sequence"/>
</dbReference>
<name>A0A5C4J7N0_9ACTN</name>
<comment type="caution">
    <text evidence="9">The sequence shown here is derived from an EMBL/GenBank/DDBJ whole genome shotgun (WGS) entry which is preliminary data.</text>
</comment>
<reference evidence="9 10" key="1">
    <citation type="submission" date="2019-05" db="EMBL/GenBank/DDBJ databases">
        <title>Draft genome sequence of Actinomadura sp. 14C53.</title>
        <authorList>
            <person name="Saricaoglu S."/>
            <person name="Isik K."/>
        </authorList>
    </citation>
    <scope>NUCLEOTIDE SEQUENCE [LARGE SCALE GENOMIC DNA]</scope>
    <source>
        <strain evidence="9 10">14C53</strain>
    </source>
</reference>
<feature type="transmembrane region" description="Helical" evidence="7">
    <location>
        <begin position="180"/>
        <end position="202"/>
    </location>
</feature>
<keyword evidence="5 7" id="KW-0472">Membrane</keyword>
<evidence type="ECO:0000256" key="5">
    <source>
        <dbReference type="ARBA" id="ARBA00023136"/>
    </source>
</evidence>
<organism evidence="9 10">
    <name type="scientific">Actinomadura soli</name>
    <dbReference type="NCBI Taxonomy" id="2508997"/>
    <lineage>
        <taxon>Bacteria</taxon>
        <taxon>Bacillati</taxon>
        <taxon>Actinomycetota</taxon>
        <taxon>Actinomycetes</taxon>
        <taxon>Streptosporangiales</taxon>
        <taxon>Thermomonosporaceae</taxon>
        <taxon>Actinomadura</taxon>
    </lineage>
</organism>
<sequence>MAQHTSVRHASGEGSPGKDPSARVRRGGADILVAASLWGTTGTVRTFADGSSALSVAAIRIIIGGLVLLGLAAASRRGAGLRRLLRDRRNRPLVGAGAVTIAVYQAAFFVAAGRTGVAVATVVTIGSAPAFTGVIGLAARRSAPPRRWALATAGAVAGCTLLICSGLIGGGRDAGVEPAGIALALLSGLAYAVYATIASVLIDRGEEDRAVAASLFGAAAVPLVPVLLAEPTGWLTTGQGALIALYLGVVTTGGGYLLFARGLRTTPATTATTLTLAEPAVAAVLGMVLLDERLGPVALGGLALLAASLVGLVMPVRRRNDGEHIQAGNKLV</sequence>
<dbReference type="Gene3D" id="1.10.3730.20">
    <property type="match status" value="1"/>
</dbReference>
<evidence type="ECO:0000313" key="10">
    <source>
        <dbReference type="Proteomes" id="UP000309174"/>
    </source>
</evidence>
<accession>A0A5C4J7N0</accession>
<dbReference type="PANTHER" id="PTHR32322">
    <property type="entry name" value="INNER MEMBRANE TRANSPORTER"/>
    <property type="match status" value="1"/>
</dbReference>
<feature type="domain" description="EamA" evidence="8">
    <location>
        <begin position="180"/>
        <end position="313"/>
    </location>
</feature>
<evidence type="ECO:0000256" key="2">
    <source>
        <dbReference type="ARBA" id="ARBA00007362"/>
    </source>
</evidence>
<feature type="transmembrane region" description="Helical" evidence="7">
    <location>
        <begin position="209"/>
        <end position="228"/>
    </location>
</feature>
<keyword evidence="10" id="KW-1185">Reference proteome</keyword>
<feature type="transmembrane region" description="Helical" evidence="7">
    <location>
        <begin position="240"/>
        <end position="259"/>
    </location>
</feature>
<evidence type="ECO:0000256" key="4">
    <source>
        <dbReference type="ARBA" id="ARBA00022989"/>
    </source>
</evidence>
<evidence type="ECO:0000259" key="8">
    <source>
        <dbReference type="Pfam" id="PF00892"/>
    </source>
</evidence>
<keyword evidence="4 7" id="KW-1133">Transmembrane helix</keyword>
<dbReference type="PANTHER" id="PTHR32322:SF2">
    <property type="entry name" value="EAMA DOMAIN-CONTAINING PROTEIN"/>
    <property type="match status" value="1"/>
</dbReference>
<evidence type="ECO:0000256" key="1">
    <source>
        <dbReference type="ARBA" id="ARBA00004141"/>
    </source>
</evidence>
<comment type="subcellular location">
    <subcellularLocation>
        <location evidence="1">Membrane</location>
        <topology evidence="1">Multi-pass membrane protein</topology>
    </subcellularLocation>
</comment>
<keyword evidence="3 7" id="KW-0812">Transmembrane</keyword>
<feature type="region of interest" description="Disordered" evidence="6">
    <location>
        <begin position="1"/>
        <end position="23"/>
    </location>
</feature>
<feature type="domain" description="EamA" evidence="8">
    <location>
        <begin position="31"/>
        <end position="163"/>
    </location>
</feature>